<gene>
    <name evidence="1" type="ORF">DSY94_08320</name>
</gene>
<dbReference type="SUPFAM" id="SSF56349">
    <property type="entry name" value="DNA breaking-rejoining enzymes"/>
    <property type="match status" value="1"/>
</dbReference>
<accession>A0A432GI09</accession>
<organism evidence="1 2">
    <name type="scientific">SAR324 cluster bacterium</name>
    <dbReference type="NCBI Taxonomy" id="2024889"/>
    <lineage>
        <taxon>Bacteria</taxon>
        <taxon>Deltaproteobacteria</taxon>
        <taxon>SAR324 cluster</taxon>
    </lineage>
</organism>
<reference evidence="1 2" key="1">
    <citation type="submission" date="2018-06" db="EMBL/GenBank/DDBJ databases">
        <title>Combined omics and stable isotope probing to characterize newly discovered Mariana Back-Arc vent microbial communities.</title>
        <authorList>
            <person name="Trembath-Reichert E."/>
            <person name="Huber J.A."/>
        </authorList>
    </citation>
    <scope>NUCLEOTIDE SEQUENCE [LARGE SCALE GENOMIC DNA]</scope>
    <source>
        <strain evidence="1">MAG 24</strain>
    </source>
</reference>
<evidence type="ECO:0000313" key="2">
    <source>
        <dbReference type="Proteomes" id="UP000287176"/>
    </source>
</evidence>
<name>A0A432GI09_9DELT</name>
<evidence type="ECO:0000313" key="1">
    <source>
        <dbReference type="EMBL" id="RTZ83434.1"/>
    </source>
</evidence>
<comment type="caution">
    <text evidence="1">The sequence shown here is derived from an EMBL/GenBank/DDBJ whole genome shotgun (WGS) entry which is preliminary data.</text>
</comment>
<dbReference type="InterPro" id="IPR011010">
    <property type="entry name" value="DNA_brk_join_enz"/>
</dbReference>
<sequence length="214" mass="25308">MNKSKINLHEDLPFGTYPPRPSVNEMTSKFYTAEHDICDGQVKLLRTKQSGHVWQMRCWISSEKKYVKKSLRTKDFEEAQSKGRKLYYSMMGKLDSGQKLFTISSSELVEKYLQMQQDRVDGGFITQQRRSTIITQLNHFMDFVGKDRKMDTITRERYKDYYLFRRRKKPDVKVPTLLNERSTIGHIYKWSLEQGYITQDRLPVLSELKVSNIG</sequence>
<dbReference type="GO" id="GO:0003677">
    <property type="term" value="F:DNA binding"/>
    <property type="evidence" value="ECO:0007669"/>
    <property type="project" value="InterPro"/>
</dbReference>
<proteinExistence type="predicted"/>
<feature type="non-terminal residue" evidence="1">
    <location>
        <position position="214"/>
    </location>
</feature>
<dbReference type="EMBL" id="QNZI01000212">
    <property type="protein sequence ID" value="RTZ83434.1"/>
    <property type="molecule type" value="Genomic_DNA"/>
</dbReference>
<protein>
    <recommendedName>
        <fullName evidence="3">Core-binding (CB) domain-containing protein</fullName>
    </recommendedName>
</protein>
<dbReference type="AlphaFoldDB" id="A0A432GI09"/>
<dbReference type="Proteomes" id="UP000287176">
    <property type="component" value="Unassembled WGS sequence"/>
</dbReference>
<evidence type="ECO:0008006" key="3">
    <source>
        <dbReference type="Google" id="ProtNLM"/>
    </source>
</evidence>